<name>A0A1W9ZXZ6_MYCAN</name>
<dbReference type="AlphaFoldDB" id="A0A1W9ZXZ6"/>
<gene>
    <name evidence="1" type="ORF">BST12_09025</name>
</gene>
<comment type="caution">
    <text evidence="1">The sequence shown here is derived from an EMBL/GenBank/DDBJ whole genome shotgun (WGS) entry which is preliminary data.</text>
</comment>
<dbReference type="Proteomes" id="UP000192284">
    <property type="component" value="Unassembled WGS sequence"/>
</dbReference>
<protein>
    <submittedName>
        <fullName evidence="1">Uncharacterized protein</fullName>
    </submittedName>
</protein>
<accession>A0A1W9ZXZ6</accession>
<organism evidence="1 2">
    <name type="scientific">Mycobacterium angelicum</name>
    <dbReference type="NCBI Taxonomy" id="470074"/>
    <lineage>
        <taxon>Bacteria</taxon>
        <taxon>Bacillati</taxon>
        <taxon>Actinomycetota</taxon>
        <taxon>Actinomycetes</taxon>
        <taxon>Mycobacteriales</taxon>
        <taxon>Mycobacteriaceae</taxon>
        <taxon>Mycobacterium</taxon>
    </lineage>
</organism>
<evidence type="ECO:0000313" key="1">
    <source>
        <dbReference type="EMBL" id="ORA22702.1"/>
    </source>
</evidence>
<dbReference type="EMBL" id="MVHE01000009">
    <property type="protein sequence ID" value="ORA22702.1"/>
    <property type="molecule type" value="Genomic_DNA"/>
</dbReference>
<evidence type="ECO:0000313" key="2">
    <source>
        <dbReference type="Proteomes" id="UP000192284"/>
    </source>
</evidence>
<reference evidence="1 2" key="1">
    <citation type="submission" date="2017-02" db="EMBL/GenBank/DDBJ databases">
        <title>The new phylogeny of genus Mycobacterium.</title>
        <authorList>
            <person name="Tortoli E."/>
            <person name="Trovato A."/>
            <person name="Cirillo D.M."/>
        </authorList>
    </citation>
    <scope>NUCLEOTIDE SEQUENCE [LARGE SCALE GENOMIC DNA]</scope>
    <source>
        <strain evidence="1 2">DSM 45057</strain>
    </source>
</reference>
<sequence length="88" mass="9336">MAAPAHADPAANLQVTDGVRAELMQAGATLTGRPAAEFTGLAPGRTYYAYMPSETNPTYRAAGAEPCSIPQEVRDLWQWPAGKCYPPA</sequence>
<keyword evidence="2" id="KW-1185">Reference proteome</keyword>
<proteinExistence type="predicted"/>